<dbReference type="GeneID" id="19208686"/>
<proteinExistence type="predicted"/>
<gene>
    <name evidence="2" type="ORF">CONPUDRAFT_68744</name>
</gene>
<evidence type="ECO:0000313" key="2">
    <source>
        <dbReference type="EMBL" id="EIW86143.1"/>
    </source>
</evidence>
<feature type="compositionally biased region" description="Basic and acidic residues" evidence="1">
    <location>
        <begin position="56"/>
        <end position="66"/>
    </location>
</feature>
<organism evidence="2 3">
    <name type="scientific">Coniophora puteana (strain RWD-64-598)</name>
    <name type="common">Brown rot fungus</name>
    <dbReference type="NCBI Taxonomy" id="741705"/>
    <lineage>
        <taxon>Eukaryota</taxon>
        <taxon>Fungi</taxon>
        <taxon>Dikarya</taxon>
        <taxon>Basidiomycota</taxon>
        <taxon>Agaricomycotina</taxon>
        <taxon>Agaricomycetes</taxon>
        <taxon>Agaricomycetidae</taxon>
        <taxon>Boletales</taxon>
        <taxon>Coniophorineae</taxon>
        <taxon>Coniophoraceae</taxon>
        <taxon>Coniophora</taxon>
    </lineage>
</organism>
<reference evidence="3" key="1">
    <citation type="journal article" date="2012" name="Science">
        <title>The Paleozoic origin of enzymatic lignin decomposition reconstructed from 31 fungal genomes.</title>
        <authorList>
            <person name="Floudas D."/>
            <person name="Binder M."/>
            <person name="Riley R."/>
            <person name="Barry K."/>
            <person name="Blanchette R.A."/>
            <person name="Henrissat B."/>
            <person name="Martinez A.T."/>
            <person name="Otillar R."/>
            <person name="Spatafora J.W."/>
            <person name="Yadav J.S."/>
            <person name="Aerts A."/>
            <person name="Benoit I."/>
            <person name="Boyd A."/>
            <person name="Carlson A."/>
            <person name="Copeland A."/>
            <person name="Coutinho P.M."/>
            <person name="de Vries R.P."/>
            <person name="Ferreira P."/>
            <person name="Findley K."/>
            <person name="Foster B."/>
            <person name="Gaskell J."/>
            <person name="Glotzer D."/>
            <person name="Gorecki P."/>
            <person name="Heitman J."/>
            <person name="Hesse C."/>
            <person name="Hori C."/>
            <person name="Igarashi K."/>
            <person name="Jurgens J.A."/>
            <person name="Kallen N."/>
            <person name="Kersten P."/>
            <person name="Kohler A."/>
            <person name="Kuees U."/>
            <person name="Kumar T.K.A."/>
            <person name="Kuo A."/>
            <person name="LaButti K."/>
            <person name="Larrondo L.F."/>
            <person name="Lindquist E."/>
            <person name="Ling A."/>
            <person name="Lombard V."/>
            <person name="Lucas S."/>
            <person name="Lundell T."/>
            <person name="Martin R."/>
            <person name="McLaughlin D.J."/>
            <person name="Morgenstern I."/>
            <person name="Morin E."/>
            <person name="Murat C."/>
            <person name="Nagy L.G."/>
            <person name="Nolan M."/>
            <person name="Ohm R.A."/>
            <person name="Patyshakuliyeva A."/>
            <person name="Rokas A."/>
            <person name="Ruiz-Duenas F.J."/>
            <person name="Sabat G."/>
            <person name="Salamov A."/>
            <person name="Samejima M."/>
            <person name="Schmutz J."/>
            <person name="Slot J.C."/>
            <person name="St John F."/>
            <person name="Stenlid J."/>
            <person name="Sun H."/>
            <person name="Sun S."/>
            <person name="Syed K."/>
            <person name="Tsang A."/>
            <person name="Wiebenga A."/>
            <person name="Young D."/>
            <person name="Pisabarro A."/>
            <person name="Eastwood D.C."/>
            <person name="Martin F."/>
            <person name="Cullen D."/>
            <person name="Grigoriev I.V."/>
            <person name="Hibbett D.S."/>
        </authorList>
    </citation>
    <scope>NUCLEOTIDE SEQUENCE [LARGE SCALE GENOMIC DNA]</scope>
    <source>
        <strain evidence="3">RWD-64-598 SS2</strain>
    </source>
</reference>
<sequence length="189" mass="22223">MSPRGRSRLSKAERQRIATERWLSQQGVRDAQNAKARARMRKKKLMAQQLPSARQCAERTERDEFTPAKPFTDPRTITTFDEAMHAFDSWVYDWGPEETWVDKYQELLSKALSDSHNPLFKQMGEDFRNHVKSGWAIVDAMRNMVHQDEEGFNTDVFDTLVALVTEMRFFERMDEATCRKEARQLAREM</sequence>
<dbReference type="EMBL" id="JH711573">
    <property type="protein sequence ID" value="EIW86143.1"/>
    <property type="molecule type" value="Genomic_DNA"/>
</dbReference>
<evidence type="ECO:0000256" key="1">
    <source>
        <dbReference type="SAM" id="MobiDB-lite"/>
    </source>
</evidence>
<dbReference type="OrthoDB" id="10667191at2759"/>
<dbReference type="Proteomes" id="UP000053558">
    <property type="component" value="Unassembled WGS sequence"/>
</dbReference>
<dbReference type="KEGG" id="cput:CONPUDRAFT_68744"/>
<evidence type="ECO:0000313" key="3">
    <source>
        <dbReference type="Proteomes" id="UP000053558"/>
    </source>
</evidence>
<keyword evidence="3" id="KW-1185">Reference proteome</keyword>
<name>A0A5M3N430_CONPW</name>
<dbReference type="AlphaFoldDB" id="A0A5M3N430"/>
<dbReference type="RefSeq" id="XP_007762656.1">
    <property type="nucleotide sequence ID" value="XM_007764466.1"/>
</dbReference>
<feature type="region of interest" description="Disordered" evidence="1">
    <location>
        <begin position="52"/>
        <end position="73"/>
    </location>
</feature>
<protein>
    <submittedName>
        <fullName evidence="2">Uncharacterized protein</fullName>
    </submittedName>
</protein>
<accession>A0A5M3N430</accession>
<comment type="caution">
    <text evidence="2">The sequence shown here is derived from an EMBL/GenBank/DDBJ whole genome shotgun (WGS) entry which is preliminary data.</text>
</comment>